<organism evidence="1">
    <name type="scientific">marine sediment metagenome</name>
    <dbReference type="NCBI Taxonomy" id="412755"/>
    <lineage>
        <taxon>unclassified sequences</taxon>
        <taxon>metagenomes</taxon>
        <taxon>ecological metagenomes</taxon>
    </lineage>
</organism>
<dbReference type="InterPro" id="IPR012340">
    <property type="entry name" value="NA-bd_OB-fold"/>
</dbReference>
<proteinExistence type="predicted"/>
<comment type="caution">
    <text evidence="1">The sequence shown here is derived from an EMBL/GenBank/DDBJ whole genome shotgun (WGS) entry which is preliminary data.</text>
</comment>
<dbReference type="EMBL" id="LAZR01000066">
    <property type="protein sequence ID" value="KKN96158.1"/>
    <property type="molecule type" value="Genomic_DNA"/>
</dbReference>
<protein>
    <submittedName>
        <fullName evidence="1">Uncharacterized protein</fullName>
    </submittedName>
</protein>
<reference evidence="1" key="1">
    <citation type="journal article" date="2015" name="Nature">
        <title>Complex archaea that bridge the gap between prokaryotes and eukaryotes.</title>
        <authorList>
            <person name="Spang A."/>
            <person name="Saw J.H."/>
            <person name="Jorgensen S.L."/>
            <person name="Zaremba-Niedzwiedzka K."/>
            <person name="Martijn J."/>
            <person name="Lind A.E."/>
            <person name="van Eijk R."/>
            <person name="Schleper C."/>
            <person name="Guy L."/>
            <person name="Ettema T.J."/>
        </authorList>
    </citation>
    <scope>NUCLEOTIDE SEQUENCE</scope>
</reference>
<name>A0A0F9XV11_9ZZZZ</name>
<dbReference type="AlphaFoldDB" id="A0A0F9XV11"/>
<dbReference type="Gene3D" id="2.40.50.140">
    <property type="entry name" value="Nucleic acid-binding proteins"/>
    <property type="match status" value="1"/>
</dbReference>
<evidence type="ECO:0000313" key="1">
    <source>
        <dbReference type="EMBL" id="KKN96158.1"/>
    </source>
</evidence>
<sequence>MGSLTGKIVAVDSAKGFITCDKGVSHFFTPNKVAADQAFVELSVGDLVDFEAYAAPKGMRARQIKKRETYPCWEIASDFRTYTKKSGLTMPCDGQTYGVPDLELHYVYDGDLEKAKRELFKLLKDTGYNFVQGLESWKPADEQGGQLTPPVLTVHAGVYFTNSGVASSAQEQEEAQKRIEHEADEIRKKGQELADRISKRKLWTVTTLADRFIILGDGKTFREDEVSLSSVDLVSTLSRDKHAGREQLIQSAQKVGANCIENLRYSTLTANEGNYHYTVFQWHCRAHQYGKVTYTEVQSEAEAQHAKTKAQVDSNHERLIDLQKTLNRLVHSKWKSTFVKVILIGGLVIFLLSKLFG</sequence>
<gene>
    <name evidence="1" type="ORF">LCGC14_0170880</name>
</gene>
<accession>A0A0F9XV11</accession>